<evidence type="ECO:0000313" key="3">
    <source>
        <dbReference type="Proteomes" id="UP001501638"/>
    </source>
</evidence>
<evidence type="ECO:0000313" key="2">
    <source>
        <dbReference type="EMBL" id="GAA2434449.1"/>
    </source>
</evidence>
<dbReference type="Proteomes" id="UP001501638">
    <property type="component" value="Unassembled WGS sequence"/>
</dbReference>
<dbReference type="EMBL" id="BAAASZ010000016">
    <property type="protein sequence ID" value="GAA2434449.1"/>
    <property type="molecule type" value="Genomic_DNA"/>
</dbReference>
<feature type="compositionally biased region" description="Basic and acidic residues" evidence="1">
    <location>
        <begin position="59"/>
        <end position="78"/>
    </location>
</feature>
<proteinExistence type="predicted"/>
<reference evidence="3" key="1">
    <citation type="journal article" date="2019" name="Int. J. Syst. Evol. Microbiol.">
        <title>The Global Catalogue of Microorganisms (GCM) 10K type strain sequencing project: providing services to taxonomists for standard genome sequencing and annotation.</title>
        <authorList>
            <consortium name="The Broad Institute Genomics Platform"/>
            <consortium name="The Broad Institute Genome Sequencing Center for Infectious Disease"/>
            <person name="Wu L."/>
            <person name="Ma J."/>
        </authorList>
    </citation>
    <scope>NUCLEOTIDE SEQUENCE [LARGE SCALE GENOMIC DNA]</scope>
    <source>
        <strain evidence="3">JCM 6305</strain>
    </source>
</reference>
<organism evidence="2 3">
    <name type="scientific">Streptomyces macrosporus</name>
    <dbReference type="NCBI Taxonomy" id="44032"/>
    <lineage>
        <taxon>Bacteria</taxon>
        <taxon>Bacillati</taxon>
        <taxon>Actinomycetota</taxon>
        <taxon>Actinomycetes</taxon>
        <taxon>Kitasatosporales</taxon>
        <taxon>Streptomycetaceae</taxon>
        <taxon>Streptomyces</taxon>
    </lineage>
</organism>
<dbReference type="RefSeq" id="WP_344321497.1">
    <property type="nucleotide sequence ID" value="NZ_BAAASZ010000016.1"/>
</dbReference>
<name>A0ABP5WV04_9ACTN</name>
<gene>
    <name evidence="2" type="ORF">GCM10010405_16830</name>
</gene>
<protein>
    <submittedName>
        <fullName evidence="2">Uncharacterized protein</fullName>
    </submittedName>
</protein>
<comment type="caution">
    <text evidence="2">The sequence shown here is derived from an EMBL/GenBank/DDBJ whole genome shotgun (WGS) entry which is preliminary data.</text>
</comment>
<sequence>MAELREHVPAGGAAMWWSHTDAAEYRAWLTRTGPVVGREEFVPEGDGGHALFRARGPRRAPDERPTSTDERGGPEPAG</sequence>
<accession>A0ABP5WV04</accession>
<keyword evidence="3" id="KW-1185">Reference proteome</keyword>
<evidence type="ECO:0000256" key="1">
    <source>
        <dbReference type="SAM" id="MobiDB-lite"/>
    </source>
</evidence>
<feature type="region of interest" description="Disordered" evidence="1">
    <location>
        <begin position="39"/>
        <end position="78"/>
    </location>
</feature>